<evidence type="ECO:0000256" key="1">
    <source>
        <dbReference type="ARBA" id="ARBA00005043"/>
    </source>
</evidence>
<proteinExistence type="inferred from homology"/>
<dbReference type="PANTHER" id="PTHR16184:SF6">
    <property type="entry name" value="ELONGATOR COMPLEX PROTEIN 6"/>
    <property type="match status" value="1"/>
</dbReference>
<dbReference type="UniPathway" id="UPA00988"/>
<keyword evidence="5" id="KW-1185">Reference proteome</keyword>
<evidence type="ECO:0000313" key="5">
    <source>
        <dbReference type="Proteomes" id="UP000812966"/>
    </source>
</evidence>
<dbReference type="GO" id="GO:0033588">
    <property type="term" value="C:elongator holoenzyme complex"/>
    <property type="evidence" value="ECO:0007669"/>
    <property type="project" value="InterPro"/>
</dbReference>
<comment type="caution">
    <text evidence="4">The sequence shown here is derived from an EMBL/GenBank/DDBJ whole genome shotgun (WGS) entry which is preliminary data.</text>
</comment>
<organism evidence="4 5">
    <name type="scientific">Filobasidium floriforme</name>
    <dbReference type="NCBI Taxonomy" id="5210"/>
    <lineage>
        <taxon>Eukaryota</taxon>
        <taxon>Fungi</taxon>
        <taxon>Dikarya</taxon>
        <taxon>Basidiomycota</taxon>
        <taxon>Agaricomycotina</taxon>
        <taxon>Tremellomycetes</taxon>
        <taxon>Filobasidiales</taxon>
        <taxon>Filobasidiaceae</taxon>
        <taxon>Filobasidium</taxon>
    </lineage>
</organism>
<feature type="compositionally biased region" description="Basic and acidic residues" evidence="3">
    <location>
        <begin position="148"/>
        <end position="164"/>
    </location>
</feature>
<sequence length="339" mass="36681">MTLLPSAFHFKTPSPSNSTSSSSSSASGSSLTPPPGTHLIISDTPQASSDFVVYSLIASGIREKRPVTIVDFQARGRLHWESVGKKIGTPFPPPSKTSTSTSSLVNYLAPGPQTLFDPETDEPSLTGLWEELVGVGIEKTGSGSIPKNGDREDSKSKEEKDRSIARTGNQRDGTTTISKNKDKEENRGGMGLEKGMILLVGFSELLYQGFSPEHLARFGRALLGWCRQTQTSLITTLHTPLLLNASSLGDHLSISPTLDPESDLLLRLLRAGQDGGIWWRVEELKSGRSGVVHGEISVHPLSSRSSAIQQRIPYTSPLQYRLDDNAVRVFPKGTGKGYL</sequence>
<dbReference type="Gene3D" id="3.40.50.300">
    <property type="entry name" value="P-loop containing nucleotide triphosphate hydrolases"/>
    <property type="match status" value="1"/>
</dbReference>
<protein>
    <submittedName>
        <fullName evidence="4">Uncharacterized protein</fullName>
    </submittedName>
</protein>
<reference evidence="4" key="1">
    <citation type="submission" date="2020-04" db="EMBL/GenBank/DDBJ databases">
        <title>Analysis of mating type loci in Filobasidium floriforme.</title>
        <authorList>
            <person name="Nowrousian M."/>
        </authorList>
    </citation>
    <scope>NUCLEOTIDE SEQUENCE</scope>
    <source>
        <strain evidence="4">CBS 6242</strain>
    </source>
</reference>
<feature type="compositionally biased region" description="Low complexity" evidence="3">
    <location>
        <begin position="12"/>
        <end position="31"/>
    </location>
</feature>
<comment type="pathway">
    <text evidence="1">tRNA modification; 5-methoxycarbonylmethyl-2-thiouridine-tRNA biosynthesis.</text>
</comment>
<evidence type="ECO:0000256" key="2">
    <source>
        <dbReference type="ARBA" id="ARBA00008837"/>
    </source>
</evidence>
<evidence type="ECO:0000313" key="4">
    <source>
        <dbReference type="EMBL" id="KAG7531349.1"/>
    </source>
</evidence>
<feature type="region of interest" description="Disordered" evidence="3">
    <location>
        <begin position="1"/>
        <end position="42"/>
    </location>
</feature>
<name>A0A8K0NPW0_9TREE</name>
<feature type="region of interest" description="Disordered" evidence="3">
    <location>
        <begin position="139"/>
        <end position="188"/>
    </location>
</feature>
<dbReference type="InterPro" id="IPR018627">
    <property type="entry name" value="ELP6"/>
</dbReference>
<dbReference type="GO" id="GO:0002098">
    <property type="term" value="P:tRNA wobble uridine modification"/>
    <property type="evidence" value="ECO:0007669"/>
    <property type="project" value="InterPro"/>
</dbReference>
<dbReference type="Proteomes" id="UP000812966">
    <property type="component" value="Unassembled WGS sequence"/>
</dbReference>
<dbReference type="OrthoDB" id="9995306at2759"/>
<dbReference type="InterPro" id="IPR027417">
    <property type="entry name" value="P-loop_NTPase"/>
</dbReference>
<evidence type="ECO:0000256" key="3">
    <source>
        <dbReference type="SAM" id="MobiDB-lite"/>
    </source>
</evidence>
<dbReference type="EMBL" id="JABELV010000093">
    <property type="protein sequence ID" value="KAG7531349.1"/>
    <property type="molecule type" value="Genomic_DNA"/>
</dbReference>
<accession>A0A8K0NPW0</accession>
<dbReference type="PANTHER" id="PTHR16184">
    <property type="entry name" value="ELONGATOR COMPLEX PROTEIN 6"/>
    <property type="match status" value="1"/>
</dbReference>
<comment type="similarity">
    <text evidence="2">Belongs to the ELP6 family.</text>
</comment>
<dbReference type="AlphaFoldDB" id="A0A8K0NPW0"/>
<gene>
    <name evidence="4" type="ORF">FFLO_04410</name>
</gene>
<feature type="compositionally biased region" description="Polar residues" evidence="3">
    <location>
        <begin position="166"/>
        <end position="178"/>
    </location>
</feature>